<proteinExistence type="predicted"/>
<name>A0ACC0AQ83_CATRO</name>
<gene>
    <name evidence="1" type="ORF">M9H77_21426</name>
</gene>
<evidence type="ECO:0000313" key="2">
    <source>
        <dbReference type="Proteomes" id="UP001060085"/>
    </source>
</evidence>
<organism evidence="1 2">
    <name type="scientific">Catharanthus roseus</name>
    <name type="common">Madagascar periwinkle</name>
    <name type="synonym">Vinca rosea</name>
    <dbReference type="NCBI Taxonomy" id="4058"/>
    <lineage>
        <taxon>Eukaryota</taxon>
        <taxon>Viridiplantae</taxon>
        <taxon>Streptophyta</taxon>
        <taxon>Embryophyta</taxon>
        <taxon>Tracheophyta</taxon>
        <taxon>Spermatophyta</taxon>
        <taxon>Magnoliopsida</taxon>
        <taxon>eudicotyledons</taxon>
        <taxon>Gunneridae</taxon>
        <taxon>Pentapetalae</taxon>
        <taxon>asterids</taxon>
        <taxon>lamiids</taxon>
        <taxon>Gentianales</taxon>
        <taxon>Apocynaceae</taxon>
        <taxon>Rauvolfioideae</taxon>
        <taxon>Vinceae</taxon>
        <taxon>Catharanthinae</taxon>
        <taxon>Catharanthus</taxon>
    </lineage>
</organism>
<evidence type="ECO:0000313" key="1">
    <source>
        <dbReference type="EMBL" id="KAI5662103.1"/>
    </source>
</evidence>
<accession>A0ACC0AQ83</accession>
<keyword evidence="2" id="KW-1185">Reference proteome</keyword>
<protein>
    <submittedName>
        <fullName evidence="1">Uncharacterized protein</fullName>
    </submittedName>
</protein>
<dbReference type="Proteomes" id="UP001060085">
    <property type="component" value="Linkage Group LG05"/>
</dbReference>
<reference evidence="2" key="1">
    <citation type="journal article" date="2023" name="Nat. Plants">
        <title>Single-cell RNA sequencing provides a high-resolution roadmap for understanding the multicellular compartmentation of specialized metabolism.</title>
        <authorList>
            <person name="Sun S."/>
            <person name="Shen X."/>
            <person name="Li Y."/>
            <person name="Li Y."/>
            <person name="Wang S."/>
            <person name="Li R."/>
            <person name="Zhang H."/>
            <person name="Shen G."/>
            <person name="Guo B."/>
            <person name="Wei J."/>
            <person name="Xu J."/>
            <person name="St-Pierre B."/>
            <person name="Chen S."/>
            <person name="Sun C."/>
        </authorList>
    </citation>
    <scope>NUCLEOTIDE SEQUENCE [LARGE SCALE GENOMIC DNA]</scope>
</reference>
<comment type="caution">
    <text evidence="1">The sequence shown here is derived from an EMBL/GenBank/DDBJ whole genome shotgun (WGS) entry which is preliminary data.</text>
</comment>
<sequence length="178" mass="19977">MGETARDKGGDDTVMVGERDFDTMGEEMIDVQMEQEIEDVRQEEGDMDISSGHGDDWVWRRTIRAPLLRVPPFATMSATELLSICRRYVGRGTFPQTPFLRLGVRPKIKVHCAYYLLYVFPTIGVVDAFDPGIGLVGKYLMSSVRKVVRIFIGSRSKEGEKSVQSGKRPESDEHSNSG</sequence>
<dbReference type="EMBL" id="CM044705">
    <property type="protein sequence ID" value="KAI5662103.1"/>
    <property type="molecule type" value="Genomic_DNA"/>
</dbReference>